<accession>A0A0A9B0D8</accession>
<organism evidence="1">
    <name type="scientific">Arundo donax</name>
    <name type="common">Giant reed</name>
    <name type="synonym">Donax arundinaceus</name>
    <dbReference type="NCBI Taxonomy" id="35708"/>
    <lineage>
        <taxon>Eukaryota</taxon>
        <taxon>Viridiplantae</taxon>
        <taxon>Streptophyta</taxon>
        <taxon>Embryophyta</taxon>
        <taxon>Tracheophyta</taxon>
        <taxon>Spermatophyta</taxon>
        <taxon>Magnoliopsida</taxon>
        <taxon>Liliopsida</taxon>
        <taxon>Poales</taxon>
        <taxon>Poaceae</taxon>
        <taxon>PACMAD clade</taxon>
        <taxon>Arundinoideae</taxon>
        <taxon>Arundineae</taxon>
        <taxon>Arundo</taxon>
    </lineage>
</organism>
<reference evidence="1" key="1">
    <citation type="submission" date="2014-09" db="EMBL/GenBank/DDBJ databases">
        <authorList>
            <person name="Magalhaes I.L.F."/>
            <person name="Oliveira U."/>
            <person name="Santos F.R."/>
            <person name="Vidigal T.H.D.A."/>
            <person name="Brescovit A.D."/>
            <person name="Santos A.J."/>
        </authorList>
    </citation>
    <scope>NUCLEOTIDE SEQUENCE</scope>
    <source>
        <tissue evidence="1">Shoot tissue taken approximately 20 cm above the soil surface</tissue>
    </source>
</reference>
<sequence>MMLMATGGKCSRSRFEFLSVDQNSNNLRTKGKMVEPPKCNYYVTTPGVC</sequence>
<evidence type="ECO:0000313" key="1">
    <source>
        <dbReference type="EMBL" id="JAD55583.1"/>
    </source>
</evidence>
<protein>
    <submittedName>
        <fullName evidence="1">Uncharacterized protein</fullName>
    </submittedName>
</protein>
<reference evidence="1" key="2">
    <citation type="journal article" date="2015" name="Data Brief">
        <title>Shoot transcriptome of the giant reed, Arundo donax.</title>
        <authorList>
            <person name="Barrero R.A."/>
            <person name="Guerrero F.D."/>
            <person name="Moolhuijzen P."/>
            <person name="Goolsby J.A."/>
            <person name="Tidwell J."/>
            <person name="Bellgard S.E."/>
            <person name="Bellgard M.I."/>
        </authorList>
    </citation>
    <scope>NUCLEOTIDE SEQUENCE</scope>
    <source>
        <tissue evidence="1">Shoot tissue taken approximately 20 cm above the soil surface</tissue>
    </source>
</reference>
<dbReference type="AlphaFoldDB" id="A0A0A9B0D8"/>
<dbReference type="EMBL" id="GBRH01242312">
    <property type="protein sequence ID" value="JAD55583.1"/>
    <property type="molecule type" value="Transcribed_RNA"/>
</dbReference>
<proteinExistence type="predicted"/>
<name>A0A0A9B0D8_ARUDO</name>